<feature type="compositionally biased region" description="Polar residues" evidence="1">
    <location>
        <begin position="97"/>
        <end position="110"/>
    </location>
</feature>
<dbReference type="RefSeq" id="WP_243735713.1">
    <property type="nucleotide sequence ID" value="NZ_SNYW01000014.1"/>
</dbReference>
<dbReference type="Pfam" id="PF04748">
    <property type="entry name" value="Polysacc_deac_2"/>
    <property type="match status" value="1"/>
</dbReference>
<evidence type="ECO:0008006" key="4">
    <source>
        <dbReference type="Google" id="ProtNLM"/>
    </source>
</evidence>
<dbReference type="EMBL" id="SNYW01000014">
    <property type="protein sequence ID" value="TDQ77718.1"/>
    <property type="molecule type" value="Genomic_DNA"/>
</dbReference>
<proteinExistence type="predicted"/>
<evidence type="ECO:0000313" key="3">
    <source>
        <dbReference type="Proteomes" id="UP000295783"/>
    </source>
</evidence>
<evidence type="ECO:0000256" key="1">
    <source>
        <dbReference type="SAM" id="MobiDB-lite"/>
    </source>
</evidence>
<accession>A0A4R6WIJ9</accession>
<dbReference type="InterPro" id="IPR011330">
    <property type="entry name" value="Glyco_hydro/deAcase_b/a-brl"/>
</dbReference>
<protein>
    <recommendedName>
        <fullName evidence="4">Divergent polysaccharide deacetylase family protein</fullName>
    </recommendedName>
</protein>
<dbReference type="InterPro" id="IPR006837">
    <property type="entry name" value="Divergent_DAC"/>
</dbReference>
<organism evidence="2 3">
    <name type="scientific">Dongia mobilis</name>
    <dbReference type="NCBI Taxonomy" id="578943"/>
    <lineage>
        <taxon>Bacteria</taxon>
        <taxon>Pseudomonadati</taxon>
        <taxon>Pseudomonadota</taxon>
        <taxon>Alphaproteobacteria</taxon>
        <taxon>Rhodospirillales</taxon>
        <taxon>Dongiaceae</taxon>
        <taxon>Dongia</taxon>
    </lineage>
</organism>
<gene>
    <name evidence="2" type="ORF">A8950_3873</name>
</gene>
<dbReference type="SUPFAM" id="SSF88713">
    <property type="entry name" value="Glycoside hydrolase/deacetylase"/>
    <property type="match status" value="1"/>
</dbReference>
<dbReference type="PANTHER" id="PTHR30105:SF2">
    <property type="entry name" value="DIVERGENT POLYSACCHARIDE DEACETYLASE SUPERFAMILY"/>
    <property type="match status" value="1"/>
</dbReference>
<name>A0A4R6WIJ9_9PROT</name>
<dbReference type="PANTHER" id="PTHR30105">
    <property type="entry name" value="UNCHARACTERIZED YIBQ-RELATED"/>
    <property type="match status" value="1"/>
</dbReference>
<dbReference type="AlphaFoldDB" id="A0A4R6WIJ9"/>
<feature type="region of interest" description="Disordered" evidence="1">
    <location>
        <begin position="1"/>
        <end position="29"/>
    </location>
</feature>
<feature type="region of interest" description="Disordered" evidence="1">
    <location>
        <begin position="91"/>
        <end position="126"/>
    </location>
</feature>
<dbReference type="Gene3D" id="3.20.20.370">
    <property type="entry name" value="Glycoside hydrolase/deacetylase"/>
    <property type="match status" value="1"/>
</dbReference>
<dbReference type="GO" id="GO:0005975">
    <property type="term" value="P:carbohydrate metabolic process"/>
    <property type="evidence" value="ECO:0007669"/>
    <property type="project" value="InterPro"/>
</dbReference>
<comment type="caution">
    <text evidence="2">The sequence shown here is derived from an EMBL/GenBank/DDBJ whole genome shotgun (WGS) entry which is preliminary data.</text>
</comment>
<dbReference type="Proteomes" id="UP000295783">
    <property type="component" value="Unassembled WGS sequence"/>
</dbReference>
<dbReference type="CDD" id="cd10936">
    <property type="entry name" value="CE4_DAC2"/>
    <property type="match status" value="1"/>
</dbReference>
<reference evidence="2 3" key="1">
    <citation type="submission" date="2019-03" db="EMBL/GenBank/DDBJ databases">
        <title>Genomic Encyclopedia of Type Strains, Phase III (KMG-III): the genomes of soil and plant-associated and newly described type strains.</title>
        <authorList>
            <person name="Whitman W."/>
        </authorList>
    </citation>
    <scope>NUCLEOTIDE SEQUENCE [LARGE SCALE GENOMIC DNA]</scope>
    <source>
        <strain evidence="2 3">CGMCC 1.7660</strain>
    </source>
</reference>
<sequence length="397" mass="42299">MGVRKAMKRPQTEKRKQARRSTSRGGARARAVNWRNWLRSGLLVPGLLATGVLIGMTIGFGLASLPPAPVLPPAALDLPVETAAPLKVAEEAVPPTSKLSSNAAKTTSQPAQPPALPRTTATQPAFPQGQPALQLQVEPEVQAAALPSAGIPAEVLPLWRRNAAAYRDPGVRPLLAIVLDDVGVAPQQARAALDLPAPLVLSIMTYADKGGDLAREARRRGHEVMVHMPMQPLSGSVDPGPEALSVGLPADEIRRRVDWGLARFDGYVGFNNHMGSRFTQNTDGMRIVLEEARQRGLLFLDSKTISNSVGEELAREMGVAHIGRDVFLDDTVSEAAVERQLAAAESIARKRGYAVAIGHPHPATIAVLKRSLPELAARGIAVVPLTAIVKRRDGLDG</sequence>
<evidence type="ECO:0000313" key="2">
    <source>
        <dbReference type="EMBL" id="TDQ77718.1"/>
    </source>
</evidence>
<keyword evidence="3" id="KW-1185">Reference proteome</keyword>